<dbReference type="PROSITE" id="PS50850">
    <property type="entry name" value="MFS"/>
    <property type="match status" value="1"/>
</dbReference>
<evidence type="ECO:0000256" key="1">
    <source>
        <dbReference type="SAM" id="Phobius"/>
    </source>
</evidence>
<feature type="transmembrane region" description="Helical" evidence="1">
    <location>
        <begin position="31"/>
        <end position="51"/>
    </location>
</feature>
<dbReference type="CDD" id="cd17477">
    <property type="entry name" value="MFS_YcaD_like"/>
    <property type="match status" value="1"/>
</dbReference>
<dbReference type="InterPro" id="IPR011701">
    <property type="entry name" value="MFS"/>
</dbReference>
<dbReference type="InterPro" id="IPR036259">
    <property type="entry name" value="MFS_trans_sf"/>
</dbReference>
<name>A0A381REK9_9ZZZZ</name>
<feature type="domain" description="Major facilitator superfamily (MFS) profile" evidence="2">
    <location>
        <begin position="157"/>
        <end position="379"/>
    </location>
</feature>
<feature type="transmembrane region" description="Helical" evidence="1">
    <location>
        <begin position="280"/>
        <end position="305"/>
    </location>
</feature>
<accession>A0A381REK9</accession>
<evidence type="ECO:0000259" key="2">
    <source>
        <dbReference type="PROSITE" id="PS50850"/>
    </source>
</evidence>
<gene>
    <name evidence="3" type="ORF">METZ01_LOCUS42994</name>
</gene>
<keyword evidence="1" id="KW-0812">Transmembrane</keyword>
<dbReference type="InterPro" id="IPR020846">
    <property type="entry name" value="MFS_dom"/>
</dbReference>
<feature type="transmembrane region" description="Helical" evidence="1">
    <location>
        <begin position="195"/>
        <end position="215"/>
    </location>
</feature>
<organism evidence="3">
    <name type="scientific">marine metagenome</name>
    <dbReference type="NCBI Taxonomy" id="408172"/>
    <lineage>
        <taxon>unclassified sequences</taxon>
        <taxon>metagenomes</taxon>
        <taxon>ecological metagenomes</taxon>
    </lineage>
</organism>
<feature type="transmembrane region" description="Helical" evidence="1">
    <location>
        <begin position="89"/>
        <end position="110"/>
    </location>
</feature>
<evidence type="ECO:0000313" key="3">
    <source>
        <dbReference type="EMBL" id="SUZ90140.1"/>
    </source>
</evidence>
<feature type="transmembrane region" description="Helical" evidence="1">
    <location>
        <begin position="57"/>
        <end position="77"/>
    </location>
</feature>
<proteinExistence type="predicted"/>
<dbReference type="GO" id="GO:0022857">
    <property type="term" value="F:transmembrane transporter activity"/>
    <property type="evidence" value="ECO:0007669"/>
    <property type="project" value="InterPro"/>
</dbReference>
<dbReference type="AlphaFoldDB" id="A0A381REK9"/>
<reference evidence="3" key="1">
    <citation type="submission" date="2018-05" db="EMBL/GenBank/DDBJ databases">
        <authorList>
            <person name="Lanie J.A."/>
            <person name="Ng W.-L."/>
            <person name="Kazmierczak K.M."/>
            <person name="Andrzejewski T.M."/>
            <person name="Davidsen T.M."/>
            <person name="Wayne K.J."/>
            <person name="Tettelin H."/>
            <person name="Glass J.I."/>
            <person name="Rusch D."/>
            <person name="Podicherti R."/>
            <person name="Tsui H.-C.T."/>
            <person name="Winkler M.E."/>
        </authorList>
    </citation>
    <scope>NUCLEOTIDE SEQUENCE</scope>
</reference>
<feature type="transmembrane region" description="Helical" evidence="1">
    <location>
        <begin position="311"/>
        <end position="330"/>
    </location>
</feature>
<dbReference type="GO" id="GO:0005886">
    <property type="term" value="C:plasma membrane"/>
    <property type="evidence" value="ECO:0007669"/>
    <property type="project" value="TreeGrafter"/>
</dbReference>
<dbReference type="EMBL" id="UINC01001870">
    <property type="protein sequence ID" value="SUZ90140.1"/>
    <property type="molecule type" value="Genomic_DNA"/>
</dbReference>
<dbReference type="Gene3D" id="1.20.1250.20">
    <property type="entry name" value="MFS general substrate transporter like domains"/>
    <property type="match status" value="2"/>
</dbReference>
<feature type="transmembrane region" description="Helical" evidence="1">
    <location>
        <begin position="222"/>
        <end position="241"/>
    </location>
</feature>
<protein>
    <recommendedName>
        <fullName evidence="2">Major facilitator superfamily (MFS) profile domain-containing protein</fullName>
    </recommendedName>
</protein>
<feature type="transmembrane region" description="Helical" evidence="1">
    <location>
        <begin position="247"/>
        <end position="268"/>
    </location>
</feature>
<dbReference type="Pfam" id="PF07690">
    <property type="entry name" value="MFS_1"/>
    <property type="match status" value="1"/>
</dbReference>
<dbReference type="PANTHER" id="PTHR23521:SF3">
    <property type="entry name" value="MFS TRANSPORTER"/>
    <property type="match status" value="1"/>
</dbReference>
<feature type="transmembrane region" description="Helical" evidence="1">
    <location>
        <begin position="6"/>
        <end position="24"/>
    </location>
</feature>
<feature type="transmembrane region" description="Helical" evidence="1">
    <location>
        <begin position="116"/>
        <end position="137"/>
    </location>
</feature>
<sequence>MGAVMAFHFAGFLIGAKVTSRLLVSVGHIRVFAAFASVASVAILVNALLVFPISWSAVYFVSGACNAGIVVIVESWLNDRATNETRGRILGAYSVVLMGGMAGGQLLANIGSAEGFRLFILASVLVSLAVVPVTLSASTSAPTPSSDSMPLRELYRIIPAAVVGIILVSFVQSAATSMAAVFATESEMPSGRVTLFTAAALIGAVTLQMPLGALSDRFPRRAVILAIAGASCGLATLGALVPTSSLWLIAVNLAFGACMFPLYGQFIALANDWVPQHQRVAAASTLVLASGCGAITAPIVIGFLITVFGPISYFLSNATVLGVLVFYLSYRTRVREAVPLDKQTAFQPVVARSGPIAHTVGDWIRHPLAGWNHGRRQGD</sequence>
<keyword evidence="1" id="KW-1133">Transmembrane helix</keyword>
<keyword evidence="1" id="KW-0472">Membrane</keyword>
<dbReference type="SUPFAM" id="SSF103473">
    <property type="entry name" value="MFS general substrate transporter"/>
    <property type="match status" value="1"/>
</dbReference>
<dbReference type="InterPro" id="IPR047200">
    <property type="entry name" value="MFS_YcaD-like"/>
</dbReference>
<feature type="transmembrane region" description="Helical" evidence="1">
    <location>
        <begin position="157"/>
        <end position="183"/>
    </location>
</feature>
<dbReference type="PANTHER" id="PTHR23521">
    <property type="entry name" value="TRANSPORTER MFS SUPERFAMILY"/>
    <property type="match status" value="1"/>
</dbReference>